<proteinExistence type="predicted"/>
<evidence type="ECO:0000313" key="2">
    <source>
        <dbReference type="Proteomes" id="UP000281171"/>
    </source>
</evidence>
<dbReference type="Proteomes" id="UP000281171">
    <property type="component" value="Unassembled WGS sequence"/>
</dbReference>
<evidence type="ECO:0000313" key="1">
    <source>
        <dbReference type="EMBL" id="RMX10681.1"/>
    </source>
</evidence>
<reference evidence="1 2" key="1">
    <citation type="submission" date="2018-10" db="EMBL/GenBank/DDBJ databases">
        <title>Comamonadaceae CDC group NO-1 genome sequencing and assembly.</title>
        <authorList>
            <person name="Bernier A.-M."/>
            <person name="Bernard K."/>
        </authorList>
    </citation>
    <scope>NUCLEOTIDE SEQUENCE [LARGE SCALE GENOMIC DNA]</scope>
    <source>
        <strain evidence="1 2">NML180581</strain>
    </source>
</reference>
<protein>
    <submittedName>
        <fullName evidence="1">Uncharacterized protein</fullName>
    </submittedName>
</protein>
<organism evidence="1 2">
    <name type="scientific">Allofranklinella schreckenbergeri</name>
    <dbReference type="NCBI Taxonomy" id="1076744"/>
    <lineage>
        <taxon>Bacteria</taxon>
        <taxon>Pseudomonadati</taxon>
        <taxon>Pseudomonadota</taxon>
        <taxon>Betaproteobacteria</taxon>
        <taxon>Burkholderiales</taxon>
        <taxon>Comamonadaceae</taxon>
        <taxon>Allofranklinella</taxon>
    </lineage>
</organism>
<gene>
    <name evidence="1" type="ORF">EBQ24_03495</name>
</gene>
<accession>A0A3M6R5L5</accession>
<name>A0A3M6R5L5_9BURK</name>
<dbReference type="RefSeq" id="WP_122247714.1">
    <property type="nucleotide sequence ID" value="NZ_RDQK01000007.1"/>
</dbReference>
<comment type="caution">
    <text evidence="1">The sequence shown here is derived from an EMBL/GenBank/DDBJ whole genome shotgun (WGS) entry which is preliminary data.</text>
</comment>
<dbReference type="Pfam" id="PF07363">
    <property type="entry name" value="DUF1484"/>
    <property type="match status" value="1"/>
</dbReference>
<dbReference type="InterPro" id="IPR009957">
    <property type="entry name" value="DUF1484"/>
</dbReference>
<dbReference type="EMBL" id="RDQK01000007">
    <property type="protein sequence ID" value="RMX10681.1"/>
    <property type="molecule type" value="Genomic_DNA"/>
</dbReference>
<sequence length="114" mass="12414">MMEPLTYTQREALYARLPEHLAATLKASVREEMCRVAKIVMELEDVRAVVAAAEELASGTGYLPKDIRALSLFTSIRRLMPDTSLLDDVGTLVEAAALQMLTGMESASIEGNDA</sequence>
<dbReference type="AlphaFoldDB" id="A0A3M6R5L5"/>